<proteinExistence type="predicted"/>
<dbReference type="Gene3D" id="2.60.120.430">
    <property type="entry name" value="Galactose-binding lectin"/>
    <property type="match status" value="1"/>
</dbReference>
<dbReference type="EMBL" id="BAABAV010000001">
    <property type="protein sequence ID" value="GAA4268796.1"/>
    <property type="molecule type" value="Genomic_DNA"/>
</dbReference>
<dbReference type="Proteomes" id="UP001500027">
    <property type="component" value="Unassembled WGS sequence"/>
</dbReference>
<reference evidence="2" key="1">
    <citation type="journal article" date="2019" name="Int. J. Syst. Evol. Microbiol.">
        <title>The Global Catalogue of Microorganisms (GCM) 10K type strain sequencing project: providing services to taxonomists for standard genome sequencing and annotation.</title>
        <authorList>
            <consortium name="The Broad Institute Genomics Platform"/>
            <consortium name="The Broad Institute Genome Sequencing Center for Infectious Disease"/>
            <person name="Wu L."/>
            <person name="Ma J."/>
        </authorList>
    </citation>
    <scope>NUCLEOTIDE SEQUENCE [LARGE SCALE GENOMIC DNA]</scope>
    <source>
        <strain evidence="2">JCM 17452</strain>
    </source>
</reference>
<protein>
    <recommendedName>
        <fullName evidence="3">Glycosyl hydrolase family 16</fullName>
    </recommendedName>
</protein>
<dbReference type="PROSITE" id="PS51257">
    <property type="entry name" value="PROKAR_LIPOPROTEIN"/>
    <property type="match status" value="1"/>
</dbReference>
<sequence>MKMKNIKFTYFKYTFILVCTMALVLSCERELSDETSFATFPTTAEIFIDAPVGLTDQFFRSFDPAAGANTSGFGVDNNTVYKGTSAIRIDVPASNDPEGNFIGGVFEDRGAGRNLTGYDALTFWAQGTTSGTITVGFGTDFDTLEGEPSYDVITSVQMTSGWKKYIIPIPDPSKLIQETGMFLFAAGGFDPLADGPNGNEIAWTFWIDELKFEKLGTVSQPRPIAFNGQDIAIQTFTGSEINIVAQGLAIKYDVDGENLEVIGAPAYFNFVSSNTDVAIVNQFGIASVIGEGTTEITAELAGVQALGSLAVSSSGTLPLAPVPMRPATDVKSIFSDAYTADTGSNFNPGFGGSTTETTEVGAPGELVRIYTNNNFTGIIFDNTVDASTLTHLHLDLYTNEPGTNVNIQIRDIGANGEIETNIFTGFPDGDDKDKRFTAAGLTVGAWTSVDIPLDGDLASQKNNLGAIILAGGPDFILDNIYFYKE</sequence>
<name>A0ABP8E9L4_9FLAO</name>
<dbReference type="InterPro" id="IPR008979">
    <property type="entry name" value="Galactose-bd-like_sf"/>
</dbReference>
<evidence type="ECO:0000313" key="1">
    <source>
        <dbReference type="EMBL" id="GAA4268796.1"/>
    </source>
</evidence>
<comment type="caution">
    <text evidence="1">The sequence shown here is derived from an EMBL/GenBank/DDBJ whole genome shotgun (WGS) entry which is preliminary data.</text>
</comment>
<dbReference type="SUPFAM" id="SSF49785">
    <property type="entry name" value="Galactose-binding domain-like"/>
    <property type="match status" value="2"/>
</dbReference>
<dbReference type="InterPro" id="IPR008964">
    <property type="entry name" value="Invasin/intimin_cell_adhesion"/>
</dbReference>
<gene>
    <name evidence="1" type="ORF">GCM10022257_08970</name>
</gene>
<accession>A0ABP8E9L4</accession>
<organism evidence="1 2">
    <name type="scientific">Hyunsoonleella aestuarii</name>
    <dbReference type="NCBI Taxonomy" id="912802"/>
    <lineage>
        <taxon>Bacteria</taxon>
        <taxon>Pseudomonadati</taxon>
        <taxon>Bacteroidota</taxon>
        <taxon>Flavobacteriia</taxon>
        <taxon>Flavobacteriales</taxon>
        <taxon>Flavobacteriaceae</taxon>
    </lineage>
</organism>
<dbReference type="SUPFAM" id="SSF49373">
    <property type="entry name" value="Invasin/intimin cell-adhesion fragments"/>
    <property type="match status" value="1"/>
</dbReference>
<evidence type="ECO:0008006" key="3">
    <source>
        <dbReference type="Google" id="ProtNLM"/>
    </source>
</evidence>
<keyword evidence="2" id="KW-1185">Reference proteome</keyword>
<evidence type="ECO:0000313" key="2">
    <source>
        <dbReference type="Proteomes" id="UP001500027"/>
    </source>
</evidence>
<dbReference type="Gene3D" id="2.60.40.1080">
    <property type="match status" value="1"/>
</dbReference>